<organism evidence="3 4">
    <name type="scientific">Delftia acidovorans</name>
    <name type="common">Pseudomonas acidovorans</name>
    <name type="synonym">Comamonas acidovorans</name>
    <dbReference type="NCBI Taxonomy" id="80866"/>
    <lineage>
        <taxon>Bacteria</taxon>
        <taxon>Pseudomonadati</taxon>
        <taxon>Pseudomonadota</taxon>
        <taxon>Betaproteobacteria</taxon>
        <taxon>Burkholderiales</taxon>
        <taxon>Comamonadaceae</taxon>
        <taxon>Delftia</taxon>
    </lineage>
</organism>
<gene>
    <name evidence="3" type="primary">xdhC</name>
    <name evidence="3" type="ORF">SGN30_21505</name>
</gene>
<dbReference type="EMBL" id="JAWWMZ010000009">
    <property type="protein sequence ID" value="MDX4956003.1"/>
    <property type="molecule type" value="Genomic_DNA"/>
</dbReference>
<dbReference type="Pfam" id="PF02625">
    <property type="entry name" value="XdhC_CoxI"/>
    <property type="match status" value="1"/>
</dbReference>
<name>A0AAJ2R2L9_DELAC</name>
<accession>A0AAJ2R2L9</accession>
<proteinExistence type="predicted"/>
<dbReference type="NCBIfam" id="TIGR02964">
    <property type="entry name" value="xanthine_xdhC"/>
    <property type="match status" value="1"/>
</dbReference>
<comment type="caution">
    <text evidence="3">The sequence shown here is derived from an EMBL/GenBank/DDBJ whole genome shotgun (WGS) entry which is preliminary data.</text>
</comment>
<evidence type="ECO:0000259" key="2">
    <source>
        <dbReference type="Pfam" id="PF13478"/>
    </source>
</evidence>
<reference evidence="3" key="1">
    <citation type="submission" date="2023-11" db="EMBL/GenBank/DDBJ databases">
        <title>Identification and selenium tolerance of Delftia acidovorans R3-25.</title>
        <authorList>
            <person name="Zhang S."/>
            <person name="Liu Y."/>
            <person name="Guo Y."/>
        </authorList>
    </citation>
    <scope>NUCLEOTIDE SEQUENCE</scope>
    <source>
        <strain evidence="3">R3-25</strain>
    </source>
</reference>
<feature type="domain" description="XdhC Rossmann" evidence="2">
    <location>
        <begin position="134"/>
        <end position="279"/>
    </location>
</feature>
<evidence type="ECO:0000259" key="1">
    <source>
        <dbReference type="Pfam" id="PF02625"/>
    </source>
</evidence>
<evidence type="ECO:0000313" key="4">
    <source>
        <dbReference type="Proteomes" id="UP001287445"/>
    </source>
</evidence>
<dbReference type="AlphaFoldDB" id="A0AAJ2R2L9"/>
<dbReference type="PANTHER" id="PTHR30388:SF6">
    <property type="entry name" value="XANTHINE DEHYDROGENASE SUBUNIT A-RELATED"/>
    <property type="match status" value="1"/>
</dbReference>
<dbReference type="Proteomes" id="UP001287445">
    <property type="component" value="Unassembled WGS sequence"/>
</dbReference>
<dbReference type="InterPro" id="IPR052698">
    <property type="entry name" value="MoCofactor_Util/Proc"/>
</dbReference>
<dbReference type="InterPro" id="IPR027051">
    <property type="entry name" value="XdhC_Rossmann_dom"/>
</dbReference>
<dbReference type="SMR" id="A0AAJ2R2L9"/>
<dbReference type="InterPro" id="IPR014308">
    <property type="entry name" value="Xanthine_DH_XdhC"/>
</dbReference>
<dbReference type="Pfam" id="PF13478">
    <property type="entry name" value="XdhC_C"/>
    <property type="match status" value="1"/>
</dbReference>
<dbReference type="Gene3D" id="3.40.50.720">
    <property type="entry name" value="NAD(P)-binding Rossmann-like Domain"/>
    <property type="match status" value="1"/>
</dbReference>
<dbReference type="PANTHER" id="PTHR30388">
    <property type="entry name" value="ALDEHYDE OXIDOREDUCTASE MOLYBDENUM COFACTOR ASSEMBLY PROTEIN"/>
    <property type="match status" value="1"/>
</dbReference>
<dbReference type="InterPro" id="IPR003777">
    <property type="entry name" value="XdhC_CoxI"/>
</dbReference>
<protein>
    <submittedName>
        <fullName evidence="3">Xanthine dehydrogenase accessory protein XdhC</fullName>
    </submittedName>
</protein>
<sequence>MWSDTFKKVEQGLAQGPLCWVEVMESRGSVPRERGAWMAVFADRVAGTIGGGHLEFDAIDRARSLLRDAALQAGLPGQPGQAGPALAEHQHRYPLGPSLGQCCGGVVMLRFVLVPQGRMDMLRERLQPPRDCVALFGAGHVGHALVRLLCNLPYRVMWVDSRDSVFPEEEHELVQCEYSDPVQSAVADLPTGSQVLIMSFSHAEDLEVVAQCLSRQRQHGDLPYVGLIGSATKWATFRRRLRERGFSDAELDHVTCPIGVPGIKGKEPEVIAVAVAAQLLQRRSAAPAQNQGNL</sequence>
<feature type="domain" description="XdhC- CoxI" evidence="1">
    <location>
        <begin position="17"/>
        <end position="69"/>
    </location>
</feature>
<dbReference type="RefSeq" id="WP_034391120.1">
    <property type="nucleotide sequence ID" value="NZ_CAGKLB010000005.1"/>
</dbReference>
<evidence type="ECO:0000313" key="3">
    <source>
        <dbReference type="EMBL" id="MDX4956003.1"/>
    </source>
</evidence>